<accession>A0A1C4FIW1</accession>
<proteinExistence type="predicted"/>
<dbReference type="PANTHER" id="PTHR12526">
    <property type="entry name" value="GLYCOSYLTRANSFERASE"/>
    <property type="match status" value="1"/>
</dbReference>
<reference evidence="3 4" key="1">
    <citation type="submission" date="2016-08" db="EMBL/GenBank/DDBJ databases">
        <authorList>
            <person name="Seilhamer J.J."/>
        </authorList>
    </citation>
    <scope>NUCLEOTIDE SEQUENCE [LARGE SCALE GENOMIC DNA]</scope>
    <source>
        <strain evidence="3 4">A37T2</strain>
    </source>
</reference>
<dbReference type="RefSeq" id="WP_089714380.1">
    <property type="nucleotide sequence ID" value="NZ_FMAR01000014.1"/>
</dbReference>
<feature type="domain" description="Glycosyl transferase family 1" evidence="1">
    <location>
        <begin position="187"/>
        <end position="351"/>
    </location>
</feature>
<dbReference type="SUPFAM" id="SSF53756">
    <property type="entry name" value="UDP-Glycosyltransferase/glycogen phosphorylase"/>
    <property type="match status" value="1"/>
</dbReference>
<dbReference type="EMBL" id="FMAR01000014">
    <property type="protein sequence ID" value="SCC55565.1"/>
    <property type="molecule type" value="Genomic_DNA"/>
</dbReference>
<dbReference type="InterPro" id="IPR028098">
    <property type="entry name" value="Glyco_trans_4-like_N"/>
</dbReference>
<dbReference type="Proteomes" id="UP000242818">
    <property type="component" value="Unassembled WGS sequence"/>
</dbReference>
<gene>
    <name evidence="3" type="ORF">GA0116948_11482</name>
</gene>
<keyword evidence="4" id="KW-1185">Reference proteome</keyword>
<keyword evidence="3" id="KW-0808">Transferase</keyword>
<protein>
    <submittedName>
        <fullName evidence="3">Glycosyltransferase involved in cell wall bisynthesis</fullName>
    </submittedName>
</protein>
<dbReference type="InterPro" id="IPR001296">
    <property type="entry name" value="Glyco_trans_1"/>
</dbReference>
<evidence type="ECO:0000313" key="4">
    <source>
        <dbReference type="Proteomes" id="UP000242818"/>
    </source>
</evidence>
<evidence type="ECO:0000259" key="2">
    <source>
        <dbReference type="Pfam" id="PF13439"/>
    </source>
</evidence>
<dbReference type="STRING" id="1335309.GA0116948_11482"/>
<sequence>MNTQPTKIKVLQAIRQGLIGGGESHVLGLVEQLDKLRFEPIVLSFSDGQMIRQLERMGIHHYVIPSGKAFDLRTARQVKALLRQEQIDLVHAHGSRAASNLLLPARSLKIPMLYTIHGWSFHDDQPFLQKTLRVWSEKLLTSRVQRNISVSASNQLTGQQHFSSFRSVVVNNGINLQKFNDQGTYPDIRPQLGIPAHHTLVGYIARITLQKDPFTLLHAFHEVLQHTQDITLLVVGEGDLRDRTVALASELGIAGNIVFQDFREDVPAILQATDIYCLPSLWEGLPIGLLEAMATRNAVIVTDVDGSREIIKDRQNGLMIPVQHKMALAAAILELHHNKPFRIALQNAAQESVRTLYSVDQMARKIEQQYLEVLSVNRYQAGTLPIQS</sequence>
<dbReference type="Gene3D" id="3.40.50.2000">
    <property type="entry name" value="Glycogen Phosphorylase B"/>
    <property type="match status" value="2"/>
</dbReference>
<dbReference type="Pfam" id="PF00534">
    <property type="entry name" value="Glycos_transf_1"/>
    <property type="match status" value="1"/>
</dbReference>
<dbReference type="OrthoDB" id="7560678at2"/>
<dbReference type="Pfam" id="PF13439">
    <property type="entry name" value="Glyco_transf_4"/>
    <property type="match status" value="1"/>
</dbReference>
<organism evidence="3 4">
    <name type="scientific">Chitinophaga costaii</name>
    <dbReference type="NCBI Taxonomy" id="1335309"/>
    <lineage>
        <taxon>Bacteria</taxon>
        <taxon>Pseudomonadati</taxon>
        <taxon>Bacteroidota</taxon>
        <taxon>Chitinophagia</taxon>
        <taxon>Chitinophagales</taxon>
        <taxon>Chitinophagaceae</taxon>
        <taxon>Chitinophaga</taxon>
    </lineage>
</organism>
<evidence type="ECO:0000313" key="3">
    <source>
        <dbReference type="EMBL" id="SCC55565.1"/>
    </source>
</evidence>
<name>A0A1C4FIW1_9BACT</name>
<feature type="domain" description="Glycosyltransferase subfamily 4-like N-terminal" evidence="2">
    <location>
        <begin position="19"/>
        <end position="177"/>
    </location>
</feature>
<dbReference type="AlphaFoldDB" id="A0A1C4FIW1"/>
<dbReference type="GO" id="GO:0016757">
    <property type="term" value="F:glycosyltransferase activity"/>
    <property type="evidence" value="ECO:0007669"/>
    <property type="project" value="InterPro"/>
</dbReference>
<evidence type="ECO:0000259" key="1">
    <source>
        <dbReference type="Pfam" id="PF00534"/>
    </source>
</evidence>